<name>A0AAW7JZZ0_9GAMM</name>
<organism evidence="1 2">
    <name type="scientific">Yersinia nurmii</name>
    <dbReference type="NCBI Taxonomy" id="685706"/>
    <lineage>
        <taxon>Bacteria</taxon>
        <taxon>Pseudomonadati</taxon>
        <taxon>Pseudomonadota</taxon>
        <taxon>Gammaproteobacteria</taxon>
        <taxon>Enterobacterales</taxon>
        <taxon>Yersiniaceae</taxon>
        <taxon>Yersinia</taxon>
    </lineage>
</organism>
<reference evidence="1" key="1">
    <citation type="submission" date="2023-06" db="EMBL/GenBank/DDBJ databases">
        <authorList>
            <person name="Polev D.E."/>
            <person name="Saitova A.T."/>
            <person name="Bogumilchik E.A."/>
            <person name="Kokorina G.I."/>
            <person name="Voskresenskaia E.A."/>
        </authorList>
    </citation>
    <scope>NUCLEOTIDE SEQUENCE</scope>
    <source>
        <strain evidence="1">2145 StPb PI</strain>
    </source>
</reference>
<evidence type="ECO:0000313" key="1">
    <source>
        <dbReference type="EMBL" id="MDN0088348.1"/>
    </source>
</evidence>
<evidence type="ECO:0000313" key="2">
    <source>
        <dbReference type="Proteomes" id="UP001167864"/>
    </source>
</evidence>
<evidence type="ECO:0008006" key="3">
    <source>
        <dbReference type="Google" id="ProtNLM"/>
    </source>
</evidence>
<gene>
    <name evidence="1" type="ORF">QVN42_13335</name>
</gene>
<accession>A0AAW7JZZ0</accession>
<comment type="caution">
    <text evidence="1">The sequence shown here is derived from an EMBL/GenBank/DDBJ whole genome shotgun (WGS) entry which is preliminary data.</text>
</comment>
<protein>
    <recommendedName>
        <fullName evidence="3">Phage-like protein</fullName>
    </recommendedName>
</protein>
<sequence length="59" mass="6586">MKIIQAVRHGELSYVQVKQGGVVCTMQKEGDLIAIYTTGRGRVRFAKSQAKMIHHMLNG</sequence>
<proteinExistence type="predicted"/>
<dbReference type="Proteomes" id="UP001167864">
    <property type="component" value="Unassembled WGS sequence"/>
</dbReference>
<dbReference type="AlphaFoldDB" id="A0AAW7JZZ0"/>
<dbReference type="EMBL" id="JAUEHU010000012">
    <property type="protein sequence ID" value="MDN0088348.1"/>
    <property type="molecule type" value="Genomic_DNA"/>
</dbReference>
<dbReference type="RefSeq" id="WP_219770916.1">
    <property type="nucleotide sequence ID" value="NZ_JAUEHU010000012.1"/>
</dbReference>